<protein>
    <submittedName>
        <fullName evidence="6">Uncharacterized protein</fullName>
    </submittedName>
</protein>
<dbReference type="Proteomes" id="UP000348942">
    <property type="component" value="Chromosome 1"/>
</dbReference>
<gene>
    <name evidence="6" type="ORF">GFB47_01285</name>
</gene>
<comment type="similarity">
    <text evidence="1">Belongs to the stealth family.</text>
</comment>
<dbReference type="PANTHER" id="PTHR24045">
    <property type="match status" value="1"/>
</dbReference>
<dbReference type="Pfam" id="PF17101">
    <property type="entry name" value="Stealth_CR1"/>
    <property type="match status" value="1"/>
</dbReference>
<evidence type="ECO:0000313" key="7">
    <source>
        <dbReference type="Proteomes" id="UP000348942"/>
    </source>
</evidence>
<evidence type="ECO:0000256" key="1">
    <source>
        <dbReference type="ARBA" id="ARBA00007583"/>
    </source>
</evidence>
<evidence type="ECO:0000313" key="6">
    <source>
        <dbReference type="EMBL" id="QGA64179.1"/>
    </source>
</evidence>
<dbReference type="GO" id="GO:0016772">
    <property type="term" value="F:transferase activity, transferring phosphorus-containing groups"/>
    <property type="evidence" value="ECO:0007669"/>
    <property type="project" value="InterPro"/>
</dbReference>
<dbReference type="RefSeq" id="WP_153445931.1">
    <property type="nucleotide sequence ID" value="NZ_CP045699.1"/>
</dbReference>
<organism evidence="6 7">
    <name type="scientific">Vibrio algicola</name>
    <dbReference type="NCBI Taxonomy" id="2662262"/>
    <lineage>
        <taxon>Bacteria</taxon>
        <taxon>Pseudomonadati</taxon>
        <taxon>Pseudomonadota</taxon>
        <taxon>Gammaproteobacteria</taxon>
        <taxon>Vibrionales</taxon>
        <taxon>Vibrionaceae</taxon>
        <taxon>Vibrio</taxon>
    </lineage>
</organism>
<feature type="domain" description="Stealth protein CR2 conserved region 2" evidence="4">
    <location>
        <begin position="44"/>
        <end position="145"/>
    </location>
</feature>
<dbReference type="InterPro" id="IPR031358">
    <property type="entry name" value="Stealth_CR1"/>
</dbReference>
<dbReference type="InterPro" id="IPR047141">
    <property type="entry name" value="Stealth"/>
</dbReference>
<dbReference type="AlphaFoldDB" id="A0A5Q0TFU9"/>
<evidence type="ECO:0000256" key="3">
    <source>
        <dbReference type="ARBA" id="ARBA00023169"/>
    </source>
</evidence>
<evidence type="ECO:0000259" key="4">
    <source>
        <dbReference type="Pfam" id="PF11380"/>
    </source>
</evidence>
<dbReference type="GO" id="GO:0000271">
    <property type="term" value="P:polysaccharide biosynthetic process"/>
    <property type="evidence" value="ECO:0007669"/>
    <property type="project" value="UniProtKB-KW"/>
</dbReference>
<keyword evidence="7" id="KW-1185">Reference proteome</keyword>
<accession>A0A5Q0TFU9</accession>
<dbReference type="InterPro" id="IPR021520">
    <property type="entry name" value="Stealth_CR2"/>
</dbReference>
<proteinExistence type="inferred from homology"/>
<reference evidence="6 7" key="1">
    <citation type="submission" date="2019-10" db="EMBL/GenBank/DDBJ databases">
        <title>Vibrio sp. nov., isolated from Coralline algae surface.</title>
        <authorList>
            <person name="Geng Y."/>
            <person name="Zhang X."/>
        </authorList>
    </citation>
    <scope>NUCLEOTIDE SEQUENCE [LARGE SCALE GENOMIC DNA]</scope>
    <source>
        <strain evidence="6 7">SM1977</strain>
    </source>
</reference>
<dbReference type="Pfam" id="PF11380">
    <property type="entry name" value="Stealth_CR2"/>
    <property type="match status" value="1"/>
</dbReference>
<keyword evidence="3" id="KW-0270">Exopolysaccharide synthesis</keyword>
<keyword evidence="2" id="KW-0808">Transferase</keyword>
<dbReference type="PANTHER" id="PTHR24045:SF0">
    <property type="entry name" value="N-ACETYLGLUCOSAMINE-1-PHOSPHOTRANSFERASE SUBUNITS ALPHA_BETA"/>
    <property type="match status" value="1"/>
</dbReference>
<evidence type="ECO:0000256" key="2">
    <source>
        <dbReference type="ARBA" id="ARBA00022679"/>
    </source>
</evidence>
<name>A0A5Q0TFU9_9VIBR</name>
<evidence type="ECO:0000259" key="5">
    <source>
        <dbReference type="Pfam" id="PF17101"/>
    </source>
</evidence>
<sequence>MSKIDIVYTWIDGSDQAWNKKKDAYLKNCQVFNNCQSSQAGSERYTDHQELKFSLRSIAMFAPWVNHIYIITDNQKPTWLSCSSKVTVIDHKDIIPIEYLPTFNSSVIEAHIHNIKDLQEKFIYFNDDMFLGKPTFPRDFFVNNKPLVFTSSIFQRRRKRKASKDHTYNVKSINSSRDMAESSTKKYVGYGIKHGIRPLLKSRLLTISQLYSDILQPHYTEKFRLHPFSLLYLYTFHELALKNAKPKYLKNAHKKSILPLYSSFLYITDKNIHNLESIYIKNRPLVFCLNEITDNIDRISFFSDGIFSKKSEFEL</sequence>
<feature type="domain" description="Stealth protein CR1 conserved region 1" evidence="5">
    <location>
        <begin position="3"/>
        <end position="28"/>
    </location>
</feature>
<dbReference type="EMBL" id="CP045699">
    <property type="protein sequence ID" value="QGA64179.1"/>
    <property type="molecule type" value="Genomic_DNA"/>
</dbReference>